<organism evidence="6 7">
    <name type="scientific">Swingsia samuiensis</name>
    <dbReference type="NCBI Taxonomy" id="1293412"/>
    <lineage>
        <taxon>Bacteria</taxon>
        <taxon>Pseudomonadati</taxon>
        <taxon>Pseudomonadota</taxon>
        <taxon>Alphaproteobacteria</taxon>
        <taxon>Acetobacterales</taxon>
        <taxon>Acetobacteraceae</taxon>
        <taxon>Swingsia</taxon>
    </lineage>
</organism>
<evidence type="ECO:0000256" key="4">
    <source>
        <dbReference type="ARBA" id="ARBA00022825"/>
    </source>
</evidence>
<evidence type="ECO:0000313" key="7">
    <source>
        <dbReference type="Proteomes" id="UP000316313"/>
    </source>
</evidence>
<name>A0A4Y6UHW7_9PROT</name>
<dbReference type="GO" id="GO:0008236">
    <property type="term" value="F:serine-type peptidase activity"/>
    <property type="evidence" value="ECO:0007669"/>
    <property type="project" value="UniProtKB-KW"/>
</dbReference>
<feature type="domain" description="Peptidase S49" evidence="5">
    <location>
        <begin position="109"/>
        <end position="257"/>
    </location>
</feature>
<protein>
    <submittedName>
        <fullName evidence="6">Signal peptide peptidase SppA</fullName>
    </submittedName>
</protein>
<dbReference type="KEGG" id="ssam:E3D00_00665"/>
<dbReference type="AlphaFoldDB" id="A0A4Y6UHW7"/>
<accession>A0A4Y6UHW7</accession>
<keyword evidence="3" id="KW-0378">Hydrolase</keyword>
<evidence type="ECO:0000256" key="1">
    <source>
        <dbReference type="ARBA" id="ARBA00008683"/>
    </source>
</evidence>
<dbReference type="EMBL" id="CP038141">
    <property type="protein sequence ID" value="QDH16248.1"/>
    <property type="molecule type" value="Genomic_DNA"/>
</dbReference>
<dbReference type="PANTHER" id="PTHR42987:SF4">
    <property type="entry name" value="PROTEASE SOHB-RELATED"/>
    <property type="match status" value="1"/>
</dbReference>
<dbReference type="Pfam" id="PF01343">
    <property type="entry name" value="Peptidase_S49"/>
    <property type="match status" value="1"/>
</dbReference>
<dbReference type="Gene3D" id="3.90.226.10">
    <property type="entry name" value="2-enoyl-CoA Hydratase, Chain A, domain 1"/>
    <property type="match status" value="1"/>
</dbReference>
<reference evidence="6 7" key="1">
    <citation type="submission" date="2019-03" db="EMBL/GenBank/DDBJ databases">
        <title>The complete genome sequence of Swingsia samuiensis NBRC107927(T).</title>
        <authorList>
            <person name="Chua K.-O."/>
            <person name="Chan K.-G."/>
            <person name="See-Too W.-S."/>
        </authorList>
    </citation>
    <scope>NUCLEOTIDE SEQUENCE [LARGE SCALE GENOMIC DNA]</scope>
    <source>
        <strain evidence="6 7">AH83</strain>
    </source>
</reference>
<gene>
    <name evidence="6" type="primary">sppA</name>
    <name evidence="6" type="ORF">E3D00_00665</name>
</gene>
<sequence>MSSSYEAFLYMKSVKRRLFWWRFIALASFMGALGIWSVHSHPKSFDYKRPHIARLVIKGEIRSDVSKFIKALKKAQDDTSVTGLLLVVDSPGGEVTGGVRLHNAIENFAHVKPVAVTMGSLGASAAYMLSAPANHIVALPSTLTGSIGVILQRPDLSALLNSVGVNMAAITSGKMKDQTDFTTHLTPEGHAMLQGLVNDLFDQFVEMVARGRHMSESQVRSLADGRAYTGRQALSLGLIDELGDEDQARLWLKNKLKITQDDYPFVDLEIKKKSYWNNFVFSKSFLGIILGEDIWDGVERSLLQNSLDGAVSILQF</sequence>
<evidence type="ECO:0000313" key="6">
    <source>
        <dbReference type="EMBL" id="QDH16248.1"/>
    </source>
</evidence>
<dbReference type="InterPro" id="IPR029045">
    <property type="entry name" value="ClpP/crotonase-like_dom_sf"/>
</dbReference>
<keyword evidence="7" id="KW-1185">Reference proteome</keyword>
<dbReference type="OrthoDB" id="9764363at2"/>
<comment type="similarity">
    <text evidence="1">Belongs to the peptidase S49 family.</text>
</comment>
<proteinExistence type="inferred from homology"/>
<dbReference type="Gene3D" id="6.20.330.10">
    <property type="match status" value="1"/>
</dbReference>
<keyword evidence="2" id="KW-0645">Protease</keyword>
<dbReference type="SUPFAM" id="SSF52096">
    <property type="entry name" value="ClpP/crotonase"/>
    <property type="match status" value="1"/>
</dbReference>
<dbReference type="InterPro" id="IPR047272">
    <property type="entry name" value="S49_SppA_C"/>
</dbReference>
<dbReference type="NCBIfam" id="TIGR00706">
    <property type="entry name" value="SppA_dom"/>
    <property type="match status" value="1"/>
</dbReference>
<evidence type="ECO:0000256" key="3">
    <source>
        <dbReference type="ARBA" id="ARBA00022801"/>
    </source>
</evidence>
<evidence type="ECO:0000256" key="2">
    <source>
        <dbReference type="ARBA" id="ARBA00022670"/>
    </source>
</evidence>
<evidence type="ECO:0000259" key="5">
    <source>
        <dbReference type="Pfam" id="PF01343"/>
    </source>
</evidence>
<dbReference type="Proteomes" id="UP000316313">
    <property type="component" value="Chromosome"/>
</dbReference>
<keyword evidence="4" id="KW-0720">Serine protease</keyword>
<dbReference type="InterPro" id="IPR002142">
    <property type="entry name" value="Peptidase_S49"/>
</dbReference>
<dbReference type="InterPro" id="IPR004635">
    <property type="entry name" value="Pept_S49_SppA"/>
</dbReference>
<dbReference type="GO" id="GO:0006508">
    <property type="term" value="P:proteolysis"/>
    <property type="evidence" value="ECO:0007669"/>
    <property type="project" value="UniProtKB-KW"/>
</dbReference>
<dbReference type="PANTHER" id="PTHR42987">
    <property type="entry name" value="PEPTIDASE S49"/>
    <property type="match status" value="1"/>
</dbReference>
<dbReference type="CDD" id="cd07023">
    <property type="entry name" value="S49_Sppa_N_C"/>
    <property type="match status" value="1"/>
</dbReference>